<comment type="caution">
    <text evidence="2">The sequence shown here is derived from an EMBL/GenBank/DDBJ whole genome shotgun (WGS) entry which is preliminary data.</text>
</comment>
<feature type="compositionally biased region" description="Acidic residues" evidence="1">
    <location>
        <begin position="239"/>
        <end position="251"/>
    </location>
</feature>
<dbReference type="Proteomes" id="UP000238274">
    <property type="component" value="Unassembled WGS sequence"/>
</dbReference>
<dbReference type="VEuPathDB" id="FungiDB:PSHT_07907"/>
<dbReference type="EMBL" id="PKSM01000100">
    <property type="protein sequence ID" value="POW12983.1"/>
    <property type="molecule type" value="Genomic_DNA"/>
</dbReference>
<dbReference type="AlphaFoldDB" id="A0A2S4VTW1"/>
<gene>
    <name evidence="2" type="ORF">PSHT_07907</name>
</gene>
<reference evidence="3" key="3">
    <citation type="journal article" date="2018" name="Mol. Plant Microbe Interact.">
        <title>Genome sequence resources for the wheat stripe rust pathogen (Puccinia striiformis f. sp. tritici) and the barley stripe rust pathogen (Puccinia striiformis f. sp. hordei).</title>
        <authorList>
            <person name="Xia C."/>
            <person name="Wang M."/>
            <person name="Yin C."/>
            <person name="Cornejo O.E."/>
            <person name="Hulbert S.H."/>
            <person name="Chen X."/>
        </authorList>
    </citation>
    <scope>NUCLEOTIDE SEQUENCE [LARGE SCALE GENOMIC DNA]</scope>
    <source>
        <strain evidence="3">93TX-2</strain>
    </source>
</reference>
<sequence length="251" mass="29449">KQTKLGSPPKGYTPANTYDRRDRPLDLYQPTTHRRADNIYDHVKCYRPKKKFQRATQIQAKDQQVNFQYSDKQEPQDHNFHLELLDQQRDSAVNFLVMNKEMTRVHHLEAHSDAEEGETLNEDKSEWDRRSDLDIMADSNHFHPLPNNNVLDSPHHSISDKLYEYGNHSNYNDNHDSTSNNHHDYTGDQAEDLSDQQSEHGPGCDLYDEGEDNYHGGEDYYDGGEDYYDRGEDYHEDREDNYDGEDNYDAS</sequence>
<organism evidence="2 3">
    <name type="scientific">Puccinia striiformis</name>
    <dbReference type="NCBI Taxonomy" id="27350"/>
    <lineage>
        <taxon>Eukaryota</taxon>
        <taxon>Fungi</taxon>
        <taxon>Dikarya</taxon>
        <taxon>Basidiomycota</taxon>
        <taxon>Pucciniomycotina</taxon>
        <taxon>Pucciniomycetes</taxon>
        <taxon>Pucciniales</taxon>
        <taxon>Pucciniaceae</taxon>
        <taxon>Puccinia</taxon>
    </lineage>
</organism>
<feature type="non-terminal residue" evidence="2">
    <location>
        <position position="251"/>
    </location>
</feature>
<dbReference type="VEuPathDB" id="FungiDB:PSTT_10342"/>
<evidence type="ECO:0000313" key="2">
    <source>
        <dbReference type="EMBL" id="POW12983.1"/>
    </source>
</evidence>
<proteinExistence type="predicted"/>
<evidence type="ECO:0000256" key="1">
    <source>
        <dbReference type="SAM" id="MobiDB-lite"/>
    </source>
</evidence>
<protein>
    <submittedName>
        <fullName evidence="2">Uncharacterized protein</fullName>
    </submittedName>
</protein>
<feature type="non-terminal residue" evidence="2">
    <location>
        <position position="1"/>
    </location>
</feature>
<feature type="compositionally biased region" description="Basic and acidic residues" evidence="1">
    <location>
        <begin position="227"/>
        <end position="238"/>
    </location>
</feature>
<feature type="region of interest" description="Disordered" evidence="1">
    <location>
        <begin position="1"/>
        <end position="33"/>
    </location>
</feature>
<reference evidence="3" key="2">
    <citation type="journal article" date="2018" name="BMC Genomics">
        <title>Genomic insights into host adaptation between the wheat stripe rust pathogen (Puccinia striiformis f. sp. tritici) and the barley stripe rust pathogen (Puccinia striiformis f. sp. hordei).</title>
        <authorList>
            <person name="Xia C."/>
            <person name="Wang M."/>
            <person name="Yin C."/>
            <person name="Cornejo O.E."/>
            <person name="Hulbert S.H."/>
            <person name="Chen X."/>
        </authorList>
    </citation>
    <scope>NUCLEOTIDE SEQUENCE [LARGE SCALE GENOMIC DNA]</scope>
    <source>
        <strain evidence="3">93TX-2</strain>
    </source>
</reference>
<feature type="compositionally biased region" description="Basic and acidic residues" evidence="1">
    <location>
        <begin position="173"/>
        <end position="186"/>
    </location>
</feature>
<accession>A0A2S4VTW1</accession>
<name>A0A2S4VTW1_9BASI</name>
<feature type="region of interest" description="Disordered" evidence="1">
    <location>
        <begin position="161"/>
        <end position="251"/>
    </location>
</feature>
<keyword evidence="3" id="KW-1185">Reference proteome</keyword>
<reference evidence="2 3" key="1">
    <citation type="submission" date="2017-12" db="EMBL/GenBank/DDBJ databases">
        <title>Gene loss provides genomic basis for host adaptation in cereal stripe rust fungi.</title>
        <authorList>
            <person name="Xia C."/>
        </authorList>
    </citation>
    <scope>NUCLEOTIDE SEQUENCE [LARGE SCALE GENOMIC DNA]</scope>
    <source>
        <strain evidence="2 3">93TX-2</strain>
    </source>
</reference>
<evidence type="ECO:0000313" key="3">
    <source>
        <dbReference type="Proteomes" id="UP000238274"/>
    </source>
</evidence>